<dbReference type="CDD" id="cd19124">
    <property type="entry name" value="AKR_AKR4A_4B"/>
    <property type="match status" value="1"/>
</dbReference>
<evidence type="ECO:0000256" key="2">
    <source>
        <dbReference type="ARBA" id="ARBA00022857"/>
    </source>
</evidence>
<gene>
    <name evidence="7" type="ORF">DCAR_0727759</name>
</gene>
<keyword evidence="2" id="KW-0521">NADP</keyword>
<dbReference type="PANTHER" id="PTHR11732">
    <property type="entry name" value="ALDO/KETO REDUCTASE"/>
    <property type="match status" value="1"/>
</dbReference>
<name>A0AAF0XHK6_DAUCS</name>
<evidence type="ECO:0000256" key="4">
    <source>
        <dbReference type="PIRSR" id="PIRSR000097-2"/>
    </source>
</evidence>
<proteinExistence type="inferred from homology"/>
<dbReference type="Proteomes" id="UP000077755">
    <property type="component" value="Chromosome 7"/>
</dbReference>
<dbReference type="PIRSF" id="PIRSF000097">
    <property type="entry name" value="AKR"/>
    <property type="match status" value="1"/>
</dbReference>
<organism evidence="7 8">
    <name type="scientific">Daucus carota subsp. sativus</name>
    <name type="common">Carrot</name>
    <dbReference type="NCBI Taxonomy" id="79200"/>
    <lineage>
        <taxon>Eukaryota</taxon>
        <taxon>Viridiplantae</taxon>
        <taxon>Streptophyta</taxon>
        <taxon>Embryophyta</taxon>
        <taxon>Tracheophyta</taxon>
        <taxon>Spermatophyta</taxon>
        <taxon>Magnoliopsida</taxon>
        <taxon>eudicotyledons</taxon>
        <taxon>Gunneridae</taxon>
        <taxon>Pentapetalae</taxon>
        <taxon>asterids</taxon>
        <taxon>campanulids</taxon>
        <taxon>Apiales</taxon>
        <taxon>Apiaceae</taxon>
        <taxon>Apioideae</taxon>
        <taxon>Scandiceae</taxon>
        <taxon>Daucinae</taxon>
        <taxon>Daucus</taxon>
        <taxon>Daucus sect. Daucus</taxon>
    </lineage>
</organism>
<dbReference type="InterPro" id="IPR020471">
    <property type="entry name" value="AKR"/>
</dbReference>
<evidence type="ECO:0000256" key="3">
    <source>
        <dbReference type="PIRSR" id="PIRSR000097-1"/>
    </source>
</evidence>
<comment type="similarity">
    <text evidence="1">Belongs to the aldo/keto reductase family.</text>
</comment>
<feature type="site" description="Lowers pKa of active site Tyr" evidence="5">
    <location>
        <position position="88"/>
    </location>
</feature>
<dbReference type="EMBL" id="CP093349">
    <property type="protein sequence ID" value="WOH08321.1"/>
    <property type="molecule type" value="Genomic_DNA"/>
</dbReference>
<dbReference type="FunFam" id="3.20.20.100:FF:000013">
    <property type="entry name" value="NADPH-dependent codeinone reductase 1-1"/>
    <property type="match status" value="1"/>
</dbReference>
<evidence type="ECO:0000259" key="6">
    <source>
        <dbReference type="Pfam" id="PF00248"/>
    </source>
</evidence>
<feature type="binding site" evidence="4">
    <location>
        <position position="121"/>
    </location>
    <ligand>
        <name>substrate</name>
    </ligand>
</feature>
<feature type="domain" description="NADP-dependent oxidoreductase" evidence="6">
    <location>
        <begin position="22"/>
        <end position="220"/>
    </location>
</feature>
<dbReference type="SUPFAM" id="SSF51430">
    <property type="entry name" value="NAD(P)-linked oxidoreductase"/>
    <property type="match status" value="1"/>
</dbReference>
<dbReference type="PROSITE" id="PS00062">
    <property type="entry name" value="ALDOKETO_REDUCTASE_2"/>
    <property type="match status" value="1"/>
</dbReference>
<dbReference type="Pfam" id="PF00248">
    <property type="entry name" value="Aldo_ket_red"/>
    <property type="match status" value="1"/>
</dbReference>
<sequence length="312" mass="34355">MALQSIPEVILSSGNAKAMPVLGLGTGGLPFVTPEAVVKAVLEAIEVGYRMFDTAFLYQTEEALGEAISQAISLGLIKSRDELFITSKIWCTDNHGDRVLPALRKTLQTLKLEYLDQYLIHFPVSIKAEANPFEPKPEDVVPMDFKSVWTAMEECQTLGLAKSIGVSNFSCKKLADILAFAKIPPAVNQVEMNPAWQQRKLKEFCEAKGIMIAAYSPLGAAGAVWGTKGVLGSEVLIEIAKSKGKSQGIIIVTKSFNKERLKQNREIFDWELSAEECKKIAEIPQRRANLAQFLVSETGHIKSVEDLWDGEL</sequence>
<dbReference type="Gene3D" id="3.20.20.100">
    <property type="entry name" value="NADP-dependent oxidoreductase domain"/>
    <property type="match status" value="1"/>
</dbReference>
<dbReference type="PRINTS" id="PR00069">
    <property type="entry name" value="ALDKETRDTASE"/>
</dbReference>
<keyword evidence="8" id="KW-1185">Reference proteome</keyword>
<evidence type="ECO:0000256" key="1">
    <source>
        <dbReference type="ARBA" id="ARBA00007905"/>
    </source>
</evidence>
<dbReference type="InterPro" id="IPR036812">
    <property type="entry name" value="NAD(P)_OxRdtase_dom_sf"/>
</dbReference>
<evidence type="ECO:0000313" key="8">
    <source>
        <dbReference type="Proteomes" id="UP000077755"/>
    </source>
</evidence>
<evidence type="ECO:0000313" key="7">
    <source>
        <dbReference type="EMBL" id="WOH08321.1"/>
    </source>
</evidence>
<protein>
    <recommendedName>
        <fullName evidence="6">NADP-dependent oxidoreductase domain-containing protein</fullName>
    </recommendedName>
</protein>
<dbReference type="InterPro" id="IPR023210">
    <property type="entry name" value="NADP_OxRdtase_dom"/>
</dbReference>
<reference evidence="7" key="1">
    <citation type="journal article" date="2016" name="Nat. Genet.">
        <title>A high-quality carrot genome assembly provides new insights into carotenoid accumulation and asterid genome evolution.</title>
        <authorList>
            <person name="Iorizzo M."/>
            <person name="Ellison S."/>
            <person name="Senalik D."/>
            <person name="Zeng P."/>
            <person name="Satapoomin P."/>
            <person name="Huang J."/>
            <person name="Bowman M."/>
            <person name="Iovene M."/>
            <person name="Sanseverino W."/>
            <person name="Cavagnaro P."/>
            <person name="Yildiz M."/>
            <person name="Macko-Podgorni A."/>
            <person name="Moranska E."/>
            <person name="Grzebelus E."/>
            <person name="Grzebelus D."/>
            <person name="Ashrafi H."/>
            <person name="Zheng Z."/>
            <person name="Cheng S."/>
            <person name="Spooner D."/>
            <person name="Van Deynze A."/>
            <person name="Simon P."/>
        </authorList>
    </citation>
    <scope>NUCLEOTIDE SEQUENCE</scope>
    <source>
        <tissue evidence="7">Leaf</tissue>
    </source>
</reference>
<dbReference type="GO" id="GO:0035835">
    <property type="term" value="P:indole alkaloid biosynthetic process"/>
    <property type="evidence" value="ECO:0007669"/>
    <property type="project" value="UniProtKB-ARBA"/>
</dbReference>
<dbReference type="AlphaFoldDB" id="A0AAF0XHK6"/>
<reference evidence="7" key="2">
    <citation type="submission" date="2022-03" db="EMBL/GenBank/DDBJ databases">
        <title>Draft title - Genomic analysis of global carrot germplasm unveils the trajectory of domestication and the origin of high carotenoid orange carrot.</title>
        <authorList>
            <person name="Iorizzo M."/>
            <person name="Ellison S."/>
            <person name="Senalik D."/>
            <person name="Macko-Podgorni A."/>
            <person name="Grzebelus D."/>
            <person name="Bostan H."/>
            <person name="Rolling W."/>
            <person name="Curaba J."/>
            <person name="Simon P."/>
        </authorList>
    </citation>
    <scope>NUCLEOTIDE SEQUENCE</scope>
    <source>
        <tissue evidence="7">Leaf</tissue>
    </source>
</reference>
<accession>A0AAF0XHK6</accession>
<dbReference type="InterPro" id="IPR044497">
    <property type="entry name" value="AKR4A/B"/>
</dbReference>
<evidence type="ECO:0000256" key="5">
    <source>
        <dbReference type="PIRSR" id="PIRSR000097-3"/>
    </source>
</evidence>
<dbReference type="GO" id="GO:0016616">
    <property type="term" value="F:oxidoreductase activity, acting on the CH-OH group of donors, NAD or NADP as acceptor"/>
    <property type="evidence" value="ECO:0007669"/>
    <property type="project" value="InterPro"/>
</dbReference>
<feature type="active site" description="Proton donor" evidence="3">
    <location>
        <position position="58"/>
    </location>
</feature>
<dbReference type="InterPro" id="IPR018170">
    <property type="entry name" value="Aldo/ket_reductase_CS"/>
</dbReference>